<name>A0A212CZA6_CEREH</name>
<proteinExistence type="predicted"/>
<reference evidence="2 3" key="1">
    <citation type="journal article" date="2018" name="Mol. Genet. Genomics">
        <title>The red deer Cervus elaphus genome CerEla1.0: sequencing, annotating, genes, and chromosomes.</title>
        <authorList>
            <person name="Bana N.A."/>
            <person name="Nyiri A."/>
            <person name="Nagy J."/>
            <person name="Frank K."/>
            <person name="Nagy T."/>
            <person name="Steger V."/>
            <person name="Schiller M."/>
            <person name="Lakatos P."/>
            <person name="Sugar L."/>
            <person name="Horn P."/>
            <person name="Barta E."/>
            <person name="Orosz L."/>
        </authorList>
    </citation>
    <scope>NUCLEOTIDE SEQUENCE [LARGE SCALE GENOMIC DNA]</scope>
    <source>
        <strain evidence="2">Hungarian</strain>
    </source>
</reference>
<dbReference type="AlphaFoldDB" id="A0A212CZA6"/>
<evidence type="ECO:0000256" key="1">
    <source>
        <dbReference type="SAM" id="MobiDB-lite"/>
    </source>
</evidence>
<comment type="caution">
    <text evidence="2">The sequence shown here is derived from an EMBL/GenBank/DDBJ whole genome shotgun (WGS) entry which is preliminary data.</text>
</comment>
<protein>
    <submittedName>
        <fullName evidence="2">Uncharacterized protein</fullName>
    </submittedName>
</protein>
<evidence type="ECO:0000313" key="2">
    <source>
        <dbReference type="EMBL" id="OWK11328.1"/>
    </source>
</evidence>
<dbReference type="Proteomes" id="UP000242450">
    <property type="component" value="Chromosome 10"/>
</dbReference>
<gene>
    <name evidence="2" type="ORF">Celaphus_00007374</name>
</gene>
<evidence type="ECO:0000313" key="3">
    <source>
        <dbReference type="Proteomes" id="UP000242450"/>
    </source>
</evidence>
<keyword evidence="3" id="KW-1185">Reference proteome</keyword>
<feature type="region of interest" description="Disordered" evidence="1">
    <location>
        <begin position="24"/>
        <end position="57"/>
    </location>
</feature>
<dbReference type="EMBL" id="MKHE01000010">
    <property type="protein sequence ID" value="OWK11328.1"/>
    <property type="molecule type" value="Genomic_DNA"/>
</dbReference>
<sequence length="99" mass="10525">MLEVLGFRAIGGFPRGARQLAGPALQVRPGTGWGDGHAERSRQGSCLPAGAPHPVPARRRRGCTPACRLLSPGVTLRDTAQLRSEGLCVVNVLYVITRL</sequence>
<organism evidence="2 3">
    <name type="scientific">Cervus elaphus hippelaphus</name>
    <name type="common">European red deer</name>
    <dbReference type="NCBI Taxonomy" id="46360"/>
    <lineage>
        <taxon>Eukaryota</taxon>
        <taxon>Metazoa</taxon>
        <taxon>Chordata</taxon>
        <taxon>Craniata</taxon>
        <taxon>Vertebrata</taxon>
        <taxon>Euteleostomi</taxon>
        <taxon>Mammalia</taxon>
        <taxon>Eutheria</taxon>
        <taxon>Laurasiatheria</taxon>
        <taxon>Artiodactyla</taxon>
        <taxon>Ruminantia</taxon>
        <taxon>Pecora</taxon>
        <taxon>Cervidae</taxon>
        <taxon>Cervinae</taxon>
        <taxon>Cervus</taxon>
    </lineage>
</organism>
<accession>A0A212CZA6</accession>